<dbReference type="EMBL" id="LSRQ01003331">
    <property type="protein sequence ID" value="OAY71884.1"/>
    <property type="molecule type" value="Genomic_DNA"/>
</dbReference>
<evidence type="ECO:0000313" key="2">
    <source>
        <dbReference type="Proteomes" id="UP000092600"/>
    </source>
</evidence>
<reference evidence="1 2" key="1">
    <citation type="journal article" date="2016" name="DNA Res.">
        <title>The draft genome of MD-2 pineapple using hybrid error correction of long reads.</title>
        <authorList>
            <person name="Redwan R.M."/>
            <person name="Saidin A."/>
            <person name="Kumar S.V."/>
        </authorList>
    </citation>
    <scope>NUCLEOTIDE SEQUENCE [LARGE SCALE GENOMIC DNA]</scope>
    <source>
        <strain evidence="2">cv. MD2</strain>
        <tissue evidence="1">Leaf</tissue>
    </source>
</reference>
<dbReference type="AlphaFoldDB" id="A0A199V490"/>
<gene>
    <name evidence="1" type="ORF">ACMD2_11145</name>
</gene>
<proteinExistence type="predicted"/>
<evidence type="ECO:0000313" key="1">
    <source>
        <dbReference type="EMBL" id="OAY71884.1"/>
    </source>
</evidence>
<comment type="caution">
    <text evidence="1">The sequence shown here is derived from an EMBL/GenBank/DDBJ whole genome shotgun (WGS) entry which is preliminary data.</text>
</comment>
<name>A0A199V490_ANACO</name>
<organism evidence="1 2">
    <name type="scientific">Ananas comosus</name>
    <name type="common">Pineapple</name>
    <name type="synonym">Ananas ananas</name>
    <dbReference type="NCBI Taxonomy" id="4615"/>
    <lineage>
        <taxon>Eukaryota</taxon>
        <taxon>Viridiplantae</taxon>
        <taxon>Streptophyta</taxon>
        <taxon>Embryophyta</taxon>
        <taxon>Tracheophyta</taxon>
        <taxon>Spermatophyta</taxon>
        <taxon>Magnoliopsida</taxon>
        <taxon>Liliopsida</taxon>
        <taxon>Poales</taxon>
        <taxon>Bromeliaceae</taxon>
        <taxon>Bromelioideae</taxon>
        <taxon>Ananas</taxon>
    </lineage>
</organism>
<accession>A0A199V490</accession>
<protein>
    <submittedName>
        <fullName evidence="1">Uncharacterized protein</fullName>
    </submittedName>
</protein>
<sequence>MVEEASSSSAAEERRRRRSLVKVLLMEARIWFSLAGYTEGFSFASYYMESSDNERRKEVQEGAGRFSTNSGGSSICRCAAQSSSDGPLIRFRSGEGREALNIEKHDSCFRFSIWEGHCSKLQLACEMNSSRARQIRAASKDSEFGAAKQETELAAMGGAGETRLLPASYGWSSRLCLKVCTVDLRPFYDKQCNGPLVLKSICWPKIVGHCCSENLLGVLTVCLALRHDADHAVRLEKLASPFYCNRKLPSVLISNHKSSLWILMKEIFNWRYVRALFWLRV</sequence>
<dbReference type="Proteomes" id="UP000092600">
    <property type="component" value="Unassembled WGS sequence"/>
</dbReference>